<dbReference type="InterPro" id="IPR000890">
    <property type="entry name" value="Aliphatic_acid_kin_short-chain"/>
</dbReference>
<keyword evidence="4 5" id="KW-0067">ATP-binding</keyword>
<reference evidence="7 8" key="1">
    <citation type="submission" date="2016-10" db="EMBL/GenBank/DDBJ databases">
        <authorList>
            <person name="de Groot N.N."/>
        </authorList>
    </citation>
    <scope>NUCLEOTIDE SEQUENCE [LARGE SCALE GENOMIC DNA]</scope>
    <source>
        <strain evidence="7 8">DSM 21001</strain>
    </source>
</reference>
<dbReference type="EC" id="2.7.2.1" evidence="5"/>
<dbReference type="Pfam" id="PF00871">
    <property type="entry name" value="Acetate_kinase"/>
    <property type="match status" value="1"/>
</dbReference>
<dbReference type="NCBIfam" id="TIGR00016">
    <property type="entry name" value="ackA"/>
    <property type="match status" value="1"/>
</dbReference>
<evidence type="ECO:0000256" key="6">
    <source>
        <dbReference type="RuleBase" id="RU003835"/>
    </source>
</evidence>
<dbReference type="RefSeq" id="WP_089838211.1">
    <property type="nucleotide sequence ID" value="NZ_FOZL01000001.1"/>
</dbReference>
<dbReference type="PANTHER" id="PTHR21060">
    <property type="entry name" value="ACETATE KINASE"/>
    <property type="match status" value="1"/>
</dbReference>
<comment type="subcellular location">
    <subcellularLocation>
        <location evidence="5">Cytoplasm</location>
    </subcellularLocation>
</comment>
<dbReference type="PIRSF" id="PIRSF000722">
    <property type="entry name" value="Acetate_prop_kin"/>
    <property type="match status" value="1"/>
</dbReference>
<dbReference type="AlphaFoldDB" id="A0A1I6M085"/>
<dbReference type="EMBL" id="FOZL01000001">
    <property type="protein sequence ID" value="SFS09085.1"/>
    <property type="molecule type" value="Genomic_DNA"/>
</dbReference>
<name>A0A1I6M085_9BACT</name>
<feature type="binding site" evidence="5">
    <location>
        <position position="14"/>
    </location>
    <ligand>
        <name>ATP</name>
        <dbReference type="ChEBI" id="CHEBI:30616"/>
    </ligand>
</feature>
<organism evidence="7 8">
    <name type="scientific">Granulicella pectinivorans</name>
    <dbReference type="NCBI Taxonomy" id="474950"/>
    <lineage>
        <taxon>Bacteria</taxon>
        <taxon>Pseudomonadati</taxon>
        <taxon>Acidobacteriota</taxon>
        <taxon>Terriglobia</taxon>
        <taxon>Terriglobales</taxon>
        <taxon>Acidobacteriaceae</taxon>
        <taxon>Granulicella</taxon>
    </lineage>
</organism>
<feature type="binding site" evidence="5">
    <location>
        <position position="87"/>
    </location>
    <ligand>
        <name>substrate</name>
    </ligand>
</feature>
<feature type="binding site" evidence="5">
    <location>
        <begin position="276"/>
        <end position="278"/>
    </location>
    <ligand>
        <name>ATP</name>
        <dbReference type="ChEBI" id="CHEBI:30616"/>
    </ligand>
</feature>
<protein>
    <recommendedName>
        <fullName evidence="5">Acetate kinase</fullName>
        <ecNumber evidence="5">2.7.2.1</ecNumber>
    </recommendedName>
    <alternativeName>
        <fullName evidence="5">Acetokinase</fullName>
    </alternativeName>
</protein>
<feature type="binding site" evidence="5">
    <location>
        <position position="379"/>
    </location>
    <ligand>
        <name>Mg(2+)</name>
        <dbReference type="ChEBI" id="CHEBI:18420"/>
    </ligand>
</feature>
<evidence type="ECO:0000313" key="8">
    <source>
        <dbReference type="Proteomes" id="UP000199024"/>
    </source>
</evidence>
<evidence type="ECO:0000256" key="5">
    <source>
        <dbReference type="HAMAP-Rule" id="MF_00020"/>
    </source>
</evidence>
<dbReference type="Proteomes" id="UP000199024">
    <property type="component" value="Unassembled WGS sequence"/>
</dbReference>
<keyword evidence="5" id="KW-0479">Metal-binding</keyword>
<dbReference type="OrthoDB" id="9802453at2"/>
<feature type="binding site" evidence="5">
    <location>
        <begin position="325"/>
        <end position="329"/>
    </location>
    <ligand>
        <name>ATP</name>
        <dbReference type="ChEBI" id="CHEBI:30616"/>
    </ligand>
</feature>
<dbReference type="InterPro" id="IPR043129">
    <property type="entry name" value="ATPase_NBD"/>
</dbReference>
<keyword evidence="2 5" id="KW-0547">Nucleotide-binding</keyword>
<accession>A0A1I6M085</accession>
<dbReference type="HAMAP" id="MF_00020">
    <property type="entry name" value="Acetate_kinase"/>
    <property type="match status" value="1"/>
</dbReference>
<feature type="site" description="Transition state stabilizer" evidence="5">
    <location>
        <position position="173"/>
    </location>
</feature>
<keyword evidence="5" id="KW-0460">Magnesium</keyword>
<keyword evidence="1 5" id="KW-0808">Transferase</keyword>
<dbReference type="GO" id="GO:0006085">
    <property type="term" value="P:acetyl-CoA biosynthetic process"/>
    <property type="evidence" value="ECO:0007669"/>
    <property type="project" value="UniProtKB-UniRule"/>
</dbReference>
<comment type="subunit">
    <text evidence="5">Homodimer.</text>
</comment>
<evidence type="ECO:0000256" key="4">
    <source>
        <dbReference type="ARBA" id="ARBA00022840"/>
    </source>
</evidence>
<dbReference type="SUPFAM" id="SSF53067">
    <property type="entry name" value="Actin-like ATPase domain"/>
    <property type="match status" value="2"/>
</dbReference>
<dbReference type="GO" id="GO:0005524">
    <property type="term" value="F:ATP binding"/>
    <property type="evidence" value="ECO:0007669"/>
    <property type="project" value="UniProtKB-KW"/>
</dbReference>
<feature type="binding site" evidence="5">
    <location>
        <position position="7"/>
    </location>
    <ligand>
        <name>Mg(2+)</name>
        <dbReference type="ChEBI" id="CHEBI:18420"/>
    </ligand>
</feature>
<evidence type="ECO:0000256" key="3">
    <source>
        <dbReference type="ARBA" id="ARBA00022777"/>
    </source>
</evidence>
<dbReference type="STRING" id="474950.SAMN05421771_1590"/>
<dbReference type="InterPro" id="IPR004372">
    <property type="entry name" value="Ac/propionate_kinase"/>
</dbReference>
<comment type="similarity">
    <text evidence="5 6">Belongs to the acetokinase family.</text>
</comment>
<keyword evidence="3 5" id="KW-0418">Kinase</keyword>
<comment type="pathway">
    <text evidence="5">Metabolic intermediate biosynthesis; acetyl-CoA biosynthesis; acetyl-CoA from acetate: step 1/2.</text>
</comment>
<comment type="caution">
    <text evidence="5">Lacks conserved residue(s) required for the propagation of feature annotation.</text>
</comment>
<keyword evidence="8" id="KW-1185">Reference proteome</keyword>
<evidence type="ECO:0000313" key="7">
    <source>
        <dbReference type="EMBL" id="SFS09085.1"/>
    </source>
</evidence>
<keyword evidence="5" id="KW-0963">Cytoplasm</keyword>
<sequence>MIVLALNPGSNSLKFDLVDVSPHQTHAAEAKKLLSGTIDNIGKPTTLVLTEGDRTREIEGDFKDFTAATQESLKALADRTFELAAVRVVHGGDTFTQAVPYDSHVRAEIERREPLAPLHNANSLKVMDALHGEFPVSVAFDTAFHHTLPEIAWRYPIDRALADHLGIRRFGFHGLSHRFQLERYAHLRGKRPEDCILITTHLESGSSACAILNGRSIDTSMGFTPLEGLMMGTRSGSVDPAILPFLMKQLNLSAKDALNILEKKSGLQGLSGISLDTRILRKSDEPAAKFALELFAYRALHFVAAYLAVLASTGTPAEAVIFGGGIGENTPEVRAGIAAGLAPFGLHFDPIRNGSATSGDNPLHSEASLLQAWSMKVEEGLQLAYECAQTL</sequence>
<dbReference type="GO" id="GO:0008776">
    <property type="term" value="F:acetate kinase activity"/>
    <property type="evidence" value="ECO:0007669"/>
    <property type="project" value="UniProtKB-UniRule"/>
</dbReference>
<dbReference type="PANTHER" id="PTHR21060:SF15">
    <property type="entry name" value="ACETATE KINASE-RELATED"/>
    <property type="match status" value="1"/>
</dbReference>
<gene>
    <name evidence="5" type="primary">ackA</name>
    <name evidence="7" type="ORF">SAMN05421771_1590</name>
</gene>
<evidence type="ECO:0000256" key="2">
    <source>
        <dbReference type="ARBA" id="ARBA00022741"/>
    </source>
</evidence>
<comment type="cofactor">
    <cofactor evidence="5">
        <name>Mg(2+)</name>
        <dbReference type="ChEBI" id="CHEBI:18420"/>
    </cofactor>
    <cofactor evidence="5">
        <name>Mn(2+)</name>
        <dbReference type="ChEBI" id="CHEBI:29035"/>
    </cofactor>
    <text evidence="5">Mg(2+). Can also accept Mn(2+).</text>
</comment>
<dbReference type="GO" id="GO:0000287">
    <property type="term" value="F:magnesium ion binding"/>
    <property type="evidence" value="ECO:0007669"/>
    <property type="project" value="UniProtKB-UniRule"/>
</dbReference>
<dbReference type="GO" id="GO:0005737">
    <property type="term" value="C:cytoplasm"/>
    <property type="evidence" value="ECO:0007669"/>
    <property type="project" value="UniProtKB-SubCell"/>
</dbReference>
<feature type="site" description="Transition state stabilizer" evidence="5">
    <location>
        <position position="234"/>
    </location>
</feature>
<evidence type="ECO:0000256" key="1">
    <source>
        <dbReference type="ARBA" id="ARBA00022679"/>
    </source>
</evidence>
<dbReference type="PRINTS" id="PR00471">
    <property type="entry name" value="ACETATEKNASE"/>
</dbReference>
<proteinExistence type="inferred from homology"/>
<dbReference type="Gene3D" id="3.30.420.40">
    <property type="match status" value="2"/>
</dbReference>
<comment type="catalytic activity">
    <reaction evidence="5">
        <text>acetate + ATP = acetyl phosphate + ADP</text>
        <dbReference type="Rhea" id="RHEA:11352"/>
        <dbReference type="ChEBI" id="CHEBI:22191"/>
        <dbReference type="ChEBI" id="CHEBI:30089"/>
        <dbReference type="ChEBI" id="CHEBI:30616"/>
        <dbReference type="ChEBI" id="CHEBI:456216"/>
        <dbReference type="EC" id="2.7.2.1"/>
    </reaction>
</comment>
<feature type="active site" description="Proton donor/acceptor" evidence="5">
    <location>
        <position position="141"/>
    </location>
</feature>
<dbReference type="UniPathway" id="UPA00340">
    <property type="reaction ID" value="UER00458"/>
</dbReference>
<comment type="function">
    <text evidence="5">Catalyzes the formation of acetyl phosphate from acetate and ATP. Can also catalyze the reverse reaction.</text>
</comment>
<dbReference type="GO" id="GO:0006083">
    <property type="term" value="P:acetate metabolic process"/>
    <property type="evidence" value="ECO:0007669"/>
    <property type="project" value="TreeGrafter"/>
</dbReference>